<dbReference type="PANTHER" id="PTHR47027">
    <property type="entry name" value="REVERSE TRANSCRIPTASE DOMAIN-CONTAINING PROTEIN"/>
    <property type="match status" value="1"/>
</dbReference>
<protein>
    <recommendedName>
        <fullName evidence="3">Reverse transcriptase domain-containing protein</fullName>
    </recommendedName>
</protein>
<name>A0A5C6N7V1_9TELE</name>
<evidence type="ECO:0008006" key="3">
    <source>
        <dbReference type="Google" id="ProtNLM"/>
    </source>
</evidence>
<keyword evidence="2" id="KW-1185">Reference proteome</keyword>
<evidence type="ECO:0000313" key="1">
    <source>
        <dbReference type="EMBL" id="TWW62361.1"/>
    </source>
</evidence>
<dbReference type="Proteomes" id="UP000324091">
    <property type="component" value="Chromosome 4"/>
</dbReference>
<proteinExistence type="predicted"/>
<organism evidence="1 2">
    <name type="scientific">Takifugu flavidus</name>
    <name type="common">sansaifugu</name>
    <dbReference type="NCBI Taxonomy" id="433684"/>
    <lineage>
        <taxon>Eukaryota</taxon>
        <taxon>Metazoa</taxon>
        <taxon>Chordata</taxon>
        <taxon>Craniata</taxon>
        <taxon>Vertebrata</taxon>
        <taxon>Euteleostomi</taxon>
        <taxon>Actinopterygii</taxon>
        <taxon>Neopterygii</taxon>
        <taxon>Teleostei</taxon>
        <taxon>Neoteleostei</taxon>
        <taxon>Acanthomorphata</taxon>
        <taxon>Eupercaria</taxon>
        <taxon>Tetraodontiformes</taxon>
        <taxon>Tetradontoidea</taxon>
        <taxon>Tetraodontidae</taxon>
        <taxon>Takifugu</taxon>
    </lineage>
</organism>
<sequence>MKISTSKSEAMVLNRKKVECVLRVKEEILPQVEEFKYLGVLFTSEGRMKREIDRRIGAASAVMRTLHRSVVVKRERRSSRFTGRSSFLHSPMVMSFGDRVRSSAIREELGVESLLLRV</sequence>
<reference evidence="1 2" key="1">
    <citation type="submission" date="2019-04" db="EMBL/GenBank/DDBJ databases">
        <title>Chromosome genome assembly for Takifugu flavidus.</title>
        <authorList>
            <person name="Xiao S."/>
        </authorList>
    </citation>
    <scope>NUCLEOTIDE SEQUENCE [LARGE SCALE GENOMIC DNA]</scope>
    <source>
        <strain evidence="1">HTHZ2018</strain>
        <tissue evidence="1">Muscle</tissue>
    </source>
</reference>
<dbReference type="EMBL" id="RHFK02000017">
    <property type="protein sequence ID" value="TWW62361.1"/>
    <property type="molecule type" value="Genomic_DNA"/>
</dbReference>
<comment type="caution">
    <text evidence="1">The sequence shown here is derived from an EMBL/GenBank/DDBJ whole genome shotgun (WGS) entry which is preliminary data.</text>
</comment>
<accession>A0A5C6N7V1</accession>
<dbReference type="PANTHER" id="PTHR47027:SF30">
    <property type="entry name" value="THAP-TYPE DOMAIN-CONTAINING PROTEIN"/>
    <property type="match status" value="1"/>
</dbReference>
<evidence type="ECO:0000313" key="2">
    <source>
        <dbReference type="Proteomes" id="UP000324091"/>
    </source>
</evidence>
<dbReference type="AlphaFoldDB" id="A0A5C6N7V1"/>
<gene>
    <name evidence="1" type="ORF">D4764_04G0010080</name>
</gene>